<dbReference type="Proteomes" id="UP000887565">
    <property type="component" value="Unplaced"/>
</dbReference>
<keyword evidence="1" id="KW-1185">Reference proteome</keyword>
<organism evidence="1 2">
    <name type="scientific">Romanomermis culicivorax</name>
    <name type="common">Nematode worm</name>
    <dbReference type="NCBI Taxonomy" id="13658"/>
    <lineage>
        <taxon>Eukaryota</taxon>
        <taxon>Metazoa</taxon>
        <taxon>Ecdysozoa</taxon>
        <taxon>Nematoda</taxon>
        <taxon>Enoplea</taxon>
        <taxon>Dorylaimia</taxon>
        <taxon>Mermithida</taxon>
        <taxon>Mermithoidea</taxon>
        <taxon>Mermithidae</taxon>
        <taxon>Romanomermis</taxon>
    </lineage>
</organism>
<sequence>MFQLAPDCNQMTLKQELASITPEAREEPVAFLSKLTIGEQAKDFTNVQQVANVVAKAHSVLNATKAKIGTME</sequence>
<evidence type="ECO:0000313" key="2">
    <source>
        <dbReference type="WBParaSite" id="nRc.2.0.1.t30454-RA"/>
    </source>
</evidence>
<proteinExistence type="predicted"/>
<reference evidence="2" key="1">
    <citation type="submission" date="2022-11" db="UniProtKB">
        <authorList>
            <consortium name="WormBaseParasite"/>
        </authorList>
    </citation>
    <scope>IDENTIFICATION</scope>
</reference>
<name>A0A915JWQ7_ROMCU</name>
<dbReference type="WBParaSite" id="nRc.2.0.1.t30454-RA">
    <property type="protein sequence ID" value="nRc.2.0.1.t30454-RA"/>
    <property type="gene ID" value="nRc.2.0.1.g30454"/>
</dbReference>
<protein>
    <submittedName>
        <fullName evidence="2">Uncharacterized protein</fullName>
    </submittedName>
</protein>
<dbReference type="AlphaFoldDB" id="A0A915JWQ7"/>
<accession>A0A915JWQ7</accession>
<evidence type="ECO:0000313" key="1">
    <source>
        <dbReference type="Proteomes" id="UP000887565"/>
    </source>
</evidence>